<keyword evidence="4" id="KW-1185">Reference proteome</keyword>
<gene>
    <name evidence="3" type="ORF">SEMRO_2876_G339160.1</name>
</gene>
<comment type="caution">
    <text evidence="3">The sequence shown here is derived from an EMBL/GenBank/DDBJ whole genome shotgun (WGS) entry which is preliminary data.</text>
</comment>
<evidence type="ECO:0000313" key="4">
    <source>
        <dbReference type="Proteomes" id="UP001153069"/>
    </source>
</evidence>
<feature type="compositionally biased region" description="Polar residues" evidence="1">
    <location>
        <begin position="363"/>
        <end position="386"/>
    </location>
</feature>
<dbReference type="EMBL" id="CAICTM010002874">
    <property type="protein sequence ID" value="CAB9530425.1"/>
    <property type="molecule type" value="Genomic_DNA"/>
</dbReference>
<feature type="region of interest" description="Disordered" evidence="1">
    <location>
        <begin position="356"/>
        <end position="386"/>
    </location>
</feature>
<accession>A0A9N8HZE0</accession>
<feature type="transmembrane region" description="Helical" evidence="2">
    <location>
        <begin position="327"/>
        <end position="347"/>
    </location>
</feature>
<dbReference type="AlphaFoldDB" id="A0A9N8HZE0"/>
<evidence type="ECO:0000256" key="2">
    <source>
        <dbReference type="SAM" id="Phobius"/>
    </source>
</evidence>
<evidence type="ECO:0000256" key="1">
    <source>
        <dbReference type="SAM" id="MobiDB-lite"/>
    </source>
</evidence>
<evidence type="ECO:0000313" key="3">
    <source>
        <dbReference type="EMBL" id="CAB9530425.1"/>
    </source>
</evidence>
<keyword evidence="2" id="KW-0472">Membrane</keyword>
<name>A0A9N8HZE0_9STRA</name>
<keyword evidence="2" id="KW-1133">Transmembrane helix</keyword>
<organism evidence="3 4">
    <name type="scientific">Seminavis robusta</name>
    <dbReference type="NCBI Taxonomy" id="568900"/>
    <lineage>
        <taxon>Eukaryota</taxon>
        <taxon>Sar</taxon>
        <taxon>Stramenopiles</taxon>
        <taxon>Ochrophyta</taxon>
        <taxon>Bacillariophyta</taxon>
        <taxon>Bacillariophyceae</taxon>
        <taxon>Bacillariophycidae</taxon>
        <taxon>Naviculales</taxon>
        <taxon>Naviculaceae</taxon>
        <taxon>Seminavis</taxon>
    </lineage>
</organism>
<proteinExistence type="predicted"/>
<reference evidence="3" key="1">
    <citation type="submission" date="2020-06" db="EMBL/GenBank/DDBJ databases">
        <authorList>
            <consortium name="Plant Systems Biology data submission"/>
        </authorList>
    </citation>
    <scope>NUCLEOTIDE SEQUENCE</scope>
    <source>
        <strain evidence="3">D6</strain>
    </source>
</reference>
<sequence length="386" mass="41666">MVWTTRTVWSLTELKAITFSVLLPESFTSEILGENWIDPDLLGRAGVGDLTKVGVKNVKCDDCGTSSESCVLDNRHIPKVLHLMLCGETQEGKDFRDAFKTLLEMAWPPNAEFWLCCSKDRTKIEACLEPDHVFVPPEGIPMAPHFLTTKFEAGQQEALTAALISKINVHGTTLKMDLAGRFDLGAAGVLTITRNEPDAFHHYLGNAWGNVFLDCKASPEDPLCAAAAEEDHFVGRHEESHNLPLFTCSGESSYPIKASGKSCSSEDMASNEAGGCDFVAAAGECDVVCVGGMCGTNQPFEEGRGSINVLYVYMDEYDVAGFVNGQILAIAIPAVLALLLATGLRWLNLKGRNPRSHSGVVSEASNVKESAPFQGTETNESVEMGA</sequence>
<dbReference type="Proteomes" id="UP001153069">
    <property type="component" value="Unassembled WGS sequence"/>
</dbReference>
<keyword evidence="2" id="KW-0812">Transmembrane</keyword>
<protein>
    <submittedName>
        <fullName evidence="3">Uncharacterized protein</fullName>
    </submittedName>
</protein>